<proteinExistence type="predicted"/>
<gene>
    <name evidence="1" type="ORF">ZIOFF_001712</name>
</gene>
<keyword evidence="2" id="KW-1185">Reference proteome</keyword>
<dbReference type="AlphaFoldDB" id="A0A8J5I6A6"/>
<accession>A0A8J5I6A6</accession>
<dbReference type="Proteomes" id="UP000734854">
    <property type="component" value="Unassembled WGS sequence"/>
</dbReference>
<sequence>MRDSDGDTMKRKARKASSICGGIDDLFLVGFASTLLYGRHGICDVLEVLALVRIIFGFSPVYSIIDGDRFPLELFLLVILVAEIDEACFFYRFHEIWSGSHTDLSETDLVKEVLLPFGSCLGIVDASELYTLALCSMIEVGRLIVNLVLVMLKASVVLYFVRDGRLVDGVAEETGWMHEIVRMF</sequence>
<reference evidence="1 2" key="1">
    <citation type="submission" date="2020-08" db="EMBL/GenBank/DDBJ databases">
        <title>Plant Genome Project.</title>
        <authorList>
            <person name="Zhang R.-G."/>
        </authorList>
    </citation>
    <scope>NUCLEOTIDE SEQUENCE [LARGE SCALE GENOMIC DNA]</scope>
    <source>
        <tissue evidence="1">Rhizome</tissue>
    </source>
</reference>
<protein>
    <submittedName>
        <fullName evidence="1">Uncharacterized protein</fullName>
    </submittedName>
</protein>
<organism evidence="1 2">
    <name type="scientific">Zingiber officinale</name>
    <name type="common">Ginger</name>
    <name type="synonym">Amomum zingiber</name>
    <dbReference type="NCBI Taxonomy" id="94328"/>
    <lineage>
        <taxon>Eukaryota</taxon>
        <taxon>Viridiplantae</taxon>
        <taxon>Streptophyta</taxon>
        <taxon>Embryophyta</taxon>
        <taxon>Tracheophyta</taxon>
        <taxon>Spermatophyta</taxon>
        <taxon>Magnoliopsida</taxon>
        <taxon>Liliopsida</taxon>
        <taxon>Zingiberales</taxon>
        <taxon>Zingiberaceae</taxon>
        <taxon>Zingiber</taxon>
    </lineage>
</organism>
<evidence type="ECO:0000313" key="1">
    <source>
        <dbReference type="EMBL" id="KAG6536653.1"/>
    </source>
</evidence>
<name>A0A8J5I6A6_ZINOF</name>
<evidence type="ECO:0000313" key="2">
    <source>
        <dbReference type="Proteomes" id="UP000734854"/>
    </source>
</evidence>
<dbReference type="EMBL" id="JACMSC010000001">
    <property type="protein sequence ID" value="KAG6536653.1"/>
    <property type="molecule type" value="Genomic_DNA"/>
</dbReference>
<comment type="caution">
    <text evidence="1">The sequence shown here is derived from an EMBL/GenBank/DDBJ whole genome shotgun (WGS) entry which is preliminary data.</text>
</comment>